<evidence type="ECO:0000313" key="2">
    <source>
        <dbReference type="EMBL" id="KFD69655.1"/>
    </source>
</evidence>
<proteinExistence type="predicted"/>
<gene>
    <name evidence="1" type="ORF">M513_05489</name>
    <name evidence="2" type="ORF">M514_05489</name>
</gene>
<dbReference type="EMBL" id="KL363215">
    <property type="protein sequence ID" value="KFD53573.1"/>
    <property type="molecule type" value="Genomic_DNA"/>
</dbReference>
<protein>
    <submittedName>
        <fullName evidence="2">Uncharacterized protein</fullName>
    </submittedName>
</protein>
<evidence type="ECO:0000313" key="1">
    <source>
        <dbReference type="EMBL" id="KFD53573.1"/>
    </source>
</evidence>
<sequence>MSRFYNSSHFAFNTELQKSKNEDGEGHERNAEVSLLASSSNCVHIIARQQQMLQLQISDRYGTLVLMENFVAPPAQSPLLMRLQSSRSFFKGIVQCKCVALC</sequence>
<keyword evidence="3" id="KW-1185">Reference proteome</keyword>
<accession>A0A085NJK9</accession>
<dbReference type="AlphaFoldDB" id="A0A085NJK9"/>
<dbReference type="EMBL" id="KL367493">
    <property type="protein sequence ID" value="KFD69655.1"/>
    <property type="molecule type" value="Genomic_DNA"/>
</dbReference>
<evidence type="ECO:0000313" key="3">
    <source>
        <dbReference type="Proteomes" id="UP000030764"/>
    </source>
</evidence>
<name>A0A085NJK9_9BILA</name>
<organism evidence="2">
    <name type="scientific">Trichuris suis</name>
    <name type="common">pig whipworm</name>
    <dbReference type="NCBI Taxonomy" id="68888"/>
    <lineage>
        <taxon>Eukaryota</taxon>
        <taxon>Metazoa</taxon>
        <taxon>Ecdysozoa</taxon>
        <taxon>Nematoda</taxon>
        <taxon>Enoplea</taxon>
        <taxon>Dorylaimia</taxon>
        <taxon>Trichinellida</taxon>
        <taxon>Trichuridae</taxon>
        <taxon>Trichuris</taxon>
    </lineage>
</organism>
<dbReference type="Proteomes" id="UP000030758">
    <property type="component" value="Unassembled WGS sequence"/>
</dbReference>
<reference evidence="2 3" key="1">
    <citation type="journal article" date="2014" name="Nat. Genet.">
        <title>Genome and transcriptome of the porcine whipworm Trichuris suis.</title>
        <authorList>
            <person name="Jex A.R."/>
            <person name="Nejsum P."/>
            <person name="Schwarz E.M."/>
            <person name="Hu L."/>
            <person name="Young N.D."/>
            <person name="Hall R.S."/>
            <person name="Korhonen P.K."/>
            <person name="Liao S."/>
            <person name="Thamsborg S."/>
            <person name="Xia J."/>
            <person name="Xu P."/>
            <person name="Wang S."/>
            <person name="Scheerlinck J.P."/>
            <person name="Hofmann A."/>
            <person name="Sternberg P.W."/>
            <person name="Wang J."/>
            <person name="Gasser R.B."/>
        </authorList>
    </citation>
    <scope>NUCLEOTIDE SEQUENCE [LARGE SCALE GENOMIC DNA]</scope>
    <source>
        <strain evidence="2">DCEP-RM93F</strain>
        <strain evidence="1">DCEP-RM93M</strain>
    </source>
</reference>
<dbReference type="Proteomes" id="UP000030764">
    <property type="component" value="Unassembled WGS sequence"/>
</dbReference>